<dbReference type="Pfam" id="PF12833">
    <property type="entry name" value="HTH_18"/>
    <property type="match status" value="1"/>
</dbReference>
<dbReference type="AlphaFoldDB" id="A0A0M0I5Y2"/>
<reference evidence="6" key="1">
    <citation type="submission" date="2015-08" db="EMBL/GenBank/DDBJ databases">
        <title>Vibrio galatheae sp. nov., a novel member of the Vibrionaceae family isolated from the Solomon Islands.</title>
        <authorList>
            <person name="Giubergia S."/>
            <person name="Machado H."/>
            <person name="Mateiu R.V."/>
            <person name="Gram L."/>
        </authorList>
    </citation>
    <scope>NUCLEOTIDE SEQUENCE [LARGE SCALE GENOMIC DNA]</scope>
    <source>
        <strain evidence="6">DSM 19134</strain>
    </source>
</reference>
<feature type="domain" description="HTH araC/xylS-type" evidence="4">
    <location>
        <begin position="175"/>
        <end position="272"/>
    </location>
</feature>
<comment type="caution">
    <text evidence="5">The sequence shown here is derived from an EMBL/GenBank/DDBJ whole genome shotgun (WGS) entry which is preliminary data.</text>
</comment>
<dbReference type="SMART" id="SM00342">
    <property type="entry name" value="HTH_ARAC"/>
    <property type="match status" value="1"/>
</dbReference>
<dbReference type="Proteomes" id="UP000037530">
    <property type="component" value="Unassembled WGS sequence"/>
</dbReference>
<sequence>MENGNRFQFTPSKQQDNVSLLSATMSDFTYPKHAHEEYSIGLTLQGRQDFFCRGSFHKSSPGCVMLFNPEDVHDGHSGVEQDLEYVMLYIHPDEIYPLFQSLGYKQSSTLRLQNTLFDDAMLRHHVANMSQLLKTTSYTQIEYESSLYMLAQSLVNQHGSLDLAERRSRTDTLLFRAKEYIFANLHNDISIEDIANAAAMSKFHFIRLFRAQFGITPYQYVLNCRINHARKALQLGSNATLAALDSGFADISHLNRNFKKMFGMTPKQFQLQWSR</sequence>
<dbReference type="InterPro" id="IPR037923">
    <property type="entry name" value="HTH-like"/>
</dbReference>
<evidence type="ECO:0000259" key="4">
    <source>
        <dbReference type="PROSITE" id="PS01124"/>
    </source>
</evidence>
<dbReference type="InterPro" id="IPR050204">
    <property type="entry name" value="AraC_XylS_family_regulators"/>
</dbReference>
<dbReference type="RefSeq" id="WP_053407584.1">
    <property type="nucleotide sequence ID" value="NZ_DAIPHI010000008.1"/>
</dbReference>
<evidence type="ECO:0000256" key="1">
    <source>
        <dbReference type="ARBA" id="ARBA00023015"/>
    </source>
</evidence>
<keyword evidence="1" id="KW-0805">Transcription regulation</keyword>
<dbReference type="PANTHER" id="PTHR46796">
    <property type="entry name" value="HTH-TYPE TRANSCRIPTIONAL ACTIVATOR RHAS-RELATED"/>
    <property type="match status" value="1"/>
</dbReference>
<dbReference type="STRING" id="171383.AKJ31_02950"/>
<keyword evidence="3" id="KW-0804">Transcription</keyword>
<dbReference type="Pfam" id="PF02311">
    <property type="entry name" value="AraC_binding"/>
    <property type="match status" value="1"/>
</dbReference>
<proteinExistence type="predicted"/>
<dbReference type="PANTHER" id="PTHR46796:SF2">
    <property type="entry name" value="TRANSCRIPTIONAL REGULATORY PROTEIN"/>
    <property type="match status" value="1"/>
</dbReference>
<evidence type="ECO:0000256" key="3">
    <source>
        <dbReference type="ARBA" id="ARBA00023163"/>
    </source>
</evidence>
<dbReference type="GO" id="GO:0003700">
    <property type="term" value="F:DNA-binding transcription factor activity"/>
    <property type="evidence" value="ECO:0007669"/>
    <property type="project" value="InterPro"/>
</dbReference>
<keyword evidence="2" id="KW-0238">DNA-binding</keyword>
<organism evidence="5 6">
    <name type="scientific">Vibrio hepatarius</name>
    <dbReference type="NCBI Taxonomy" id="171383"/>
    <lineage>
        <taxon>Bacteria</taxon>
        <taxon>Pseudomonadati</taxon>
        <taxon>Pseudomonadota</taxon>
        <taxon>Gammaproteobacteria</taxon>
        <taxon>Vibrionales</taxon>
        <taxon>Vibrionaceae</taxon>
        <taxon>Vibrio</taxon>
        <taxon>Vibrio oreintalis group</taxon>
    </lineage>
</organism>
<dbReference type="SUPFAM" id="SSF51215">
    <property type="entry name" value="Regulatory protein AraC"/>
    <property type="match status" value="1"/>
</dbReference>
<dbReference type="EMBL" id="LHPI01000001">
    <property type="protein sequence ID" value="KOO09328.1"/>
    <property type="molecule type" value="Genomic_DNA"/>
</dbReference>
<dbReference type="GO" id="GO:0043565">
    <property type="term" value="F:sequence-specific DNA binding"/>
    <property type="evidence" value="ECO:0007669"/>
    <property type="project" value="InterPro"/>
</dbReference>
<accession>A0A0M0I5Y2</accession>
<evidence type="ECO:0000313" key="6">
    <source>
        <dbReference type="Proteomes" id="UP000037530"/>
    </source>
</evidence>
<name>A0A0M0I5Y2_9VIBR</name>
<evidence type="ECO:0000256" key="2">
    <source>
        <dbReference type="ARBA" id="ARBA00023125"/>
    </source>
</evidence>
<dbReference type="Gene3D" id="1.10.10.60">
    <property type="entry name" value="Homeodomain-like"/>
    <property type="match status" value="2"/>
</dbReference>
<dbReference type="InterPro" id="IPR018060">
    <property type="entry name" value="HTH_AraC"/>
</dbReference>
<dbReference type="PATRIC" id="fig|171383.3.peg.602"/>
<gene>
    <name evidence="5" type="ORF">AKJ31_02950</name>
</gene>
<dbReference type="InterPro" id="IPR003313">
    <property type="entry name" value="AraC-bd"/>
</dbReference>
<keyword evidence="6" id="KW-1185">Reference proteome</keyword>
<protein>
    <submittedName>
        <fullName evidence="5">AraC family transcriptional regulator</fullName>
    </submittedName>
</protein>
<evidence type="ECO:0000313" key="5">
    <source>
        <dbReference type="EMBL" id="KOO09328.1"/>
    </source>
</evidence>
<dbReference type="InterPro" id="IPR009057">
    <property type="entry name" value="Homeodomain-like_sf"/>
</dbReference>
<dbReference type="PROSITE" id="PS01124">
    <property type="entry name" value="HTH_ARAC_FAMILY_2"/>
    <property type="match status" value="1"/>
</dbReference>
<dbReference type="SUPFAM" id="SSF46689">
    <property type="entry name" value="Homeodomain-like"/>
    <property type="match status" value="2"/>
</dbReference>